<dbReference type="GO" id="GO:0016298">
    <property type="term" value="F:lipase activity"/>
    <property type="evidence" value="ECO:0007669"/>
    <property type="project" value="InterPro"/>
</dbReference>
<evidence type="ECO:0000259" key="6">
    <source>
        <dbReference type="Pfam" id="PF00151"/>
    </source>
</evidence>
<feature type="signal peptide" evidence="5">
    <location>
        <begin position="1"/>
        <end position="20"/>
    </location>
</feature>
<feature type="domain" description="Lipase" evidence="6">
    <location>
        <begin position="58"/>
        <end position="208"/>
    </location>
</feature>
<dbReference type="PANTHER" id="PTHR11610:SF104">
    <property type="entry name" value="AGAP010328-PA"/>
    <property type="match status" value="1"/>
</dbReference>
<reference evidence="7" key="1">
    <citation type="submission" date="2022-01" db="EMBL/GenBank/DDBJ databases">
        <authorList>
            <person name="King R."/>
        </authorList>
    </citation>
    <scope>NUCLEOTIDE SEQUENCE</scope>
</reference>
<evidence type="ECO:0000256" key="5">
    <source>
        <dbReference type="SAM" id="SignalP"/>
    </source>
</evidence>
<name>A0A9N9WUL7_9DIPT</name>
<dbReference type="OrthoDB" id="7907111at2759"/>
<dbReference type="Proteomes" id="UP001153620">
    <property type="component" value="Chromosome 3"/>
</dbReference>
<protein>
    <recommendedName>
        <fullName evidence="6">Lipase domain-containing protein</fullName>
    </recommendedName>
</protein>
<evidence type="ECO:0000256" key="4">
    <source>
        <dbReference type="RuleBase" id="RU004262"/>
    </source>
</evidence>
<dbReference type="Gene3D" id="3.40.50.1820">
    <property type="entry name" value="alpha/beta hydrolase"/>
    <property type="match status" value="2"/>
</dbReference>
<dbReference type="PANTHER" id="PTHR11610">
    <property type="entry name" value="LIPASE"/>
    <property type="match status" value="1"/>
</dbReference>
<dbReference type="InterPro" id="IPR013818">
    <property type="entry name" value="Lipase"/>
</dbReference>
<dbReference type="InterPro" id="IPR029058">
    <property type="entry name" value="AB_hydrolase_fold"/>
</dbReference>
<accession>A0A9N9WUL7</accession>
<feature type="chain" id="PRO_5040176330" description="Lipase domain-containing protein" evidence="5">
    <location>
        <begin position="21"/>
        <end position="627"/>
    </location>
</feature>
<evidence type="ECO:0000313" key="7">
    <source>
        <dbReference type="EMBL" id="CAG9806645.1"/>
    </source>
</evidence>
<evidence type="ECO:0000313" key="8">
    <source>
        <dbReference type="Proteomes" id="UP001153620"/>
    </source>
</evidence>
<gene>
    <name evidence="7" type="ORF">CHIRRI_LOCUS9500</name>
</gene>
<keyword evidence="5" id="KW-0732">Signal</keyword>
<comment type="similarity">
    <text evidence="2 4">Belongs to the AB hydrolase superfamily. Lipase family.</text>
</comment>
<sequence>MVKLCIQLFAIASLFSLASSLETYAVVLSRVFFQVHPAGGQPFNLTSNITYARQFCPTDVSISWVVHGWSEGFYKTKWVPLVVNSTLQYAGGCVVFMDYSYFSKLGYGDLVARYYLLRDVLSNTMKLFGNYEKMHVFGFSFGARLAIGAGNNITNLYNKVPQIPRMDLCEPAGPNFASTDKTFAPANRSASLVQIINTNSFGYGTGIYDGHINFKMGHCGLWQDGQGSPPMGSHGMCPYMYAYAFKTDYKYNAIYSKECNYSYTKNRPINATCQQTMIMGRRNNVFCYGDVLIPTAKCAPVKMIKSFLKIVLLATLVNLALSQASSQDPYAIFNVPGRIFFQVYPANGTAFNLTTSTMTNILQACPDNETLSFIIHGWSEGLFKTKWIPLVLNSTLNYSGGCVVAMDYTYFAAMGYGDLVYRYFLLRDSLVTVMNLFGNYSRMHAFGFSFGARLAIGAGNVIAGYNNGVPQIPRMDLCDPAGPFFMTYEFPFAPAQKAATLVQVINTNSFGYGTGIYDGHINFKMGHCGLWQDGQGAPPMGSHGMCPYMYNHAFTYDYKYDGRYKNECNYAYTANRPINTTCQQTIIMGRRNNVLCYGDVLIPTAICAPYIYNNTIYNYAPGKVTCT</sequence>
<dbReference type="GO" id="GO:0005615">
    <property type="term" value="C:extracellular space"/>
    <property type="evidence" value="ECO:0007669"/>
    <property type="project" value="TreeGrafter"/>
</dbReference>
<keyword evidence="3" id="KW-0964">Secreted</keyword>
<dbReference type="InterPro" id="IPR000734">
    <property type="entry name" value="TAG_lipase"/>
</dbReference>
<comment type="subcellular location">
    <subcellularLocation>
        <location evidence="1">Secreted</location>
    </subcellularLocation>
</comment>
<evidence type="ECO:0000256" key="1">
    <source>
        <dbReference type="ARBA" id="ARBA00004613"/>
    </source>
</evidence>
<dbReference type="AlphaFoldDB" id="A0A9N9WUL7"/>
<dbReference type="GO" id="GO:0016042">
    <property type="term" value="P:lipid catabolic process"/>
    <property type="evidence" value="ECO:0007669"/>
    <property type="project" value="TreeGrafter"/>
</dbReference>
<dbReference type="GO" id="GO:0017171">
    <property type="term" value="F:serine hydrolase activity"/>
    <property type="evidence" value="ECO:0007669"/>
    <property type="project" value="TreeGrafter"/>
</dbReference>
<dbReference type="Pfam" id="PF00151">
    <property type="entry name" value="Lipase"/>
    <property type="match status" value="2"/>
</dbReference>
<dbReference type="SUPFAM" id="SSF53474">
    <property type="entry name" value="alpha/beta-Hydrolases"/>
    <property type="match status" value="2"/>
</dbReference>
<proteinExistence type="inferred from homology"/>
<evidence type="ECO:0000256" key="2">
    <source>
        <dbReference type="ARBA" id="ARBA00010701"/>
    </source>
</evidence>
<dbReference type="EMBL" id="OU895879">
    <property type="protein sequence ID" value="CAG9806645.1"/>
    <property type="molecule type" value="Genomic_DNA"/>
</dbReference>
<organism evidence="7 8">
    <name type="scientific">Chironomus riparius</name>
    <dbReference type="NCBI Taxonomy" id="315576"/>
    <lineage>
        <taxon>Eukaryota</taxon>
        <taxon>Metazoa</taxon>
        <taxon>Ecdysozoa</taxon>
        <taxon>Arthropoda</taxon>
        <taxon>Hexapoda</taxon>
        <taxon>Insecta</taxon>
        <taxon>Pterygota</taxon>
        <taxon>Neoptera</taxon>
        <taxon>Endopterygota</taxon>
        <taxon>Diptera</taxon>
        <taxon>Nematocera</taxon>
        <taxon>Chironomoidea</taxon>
        <taxon>Chironomidae</taxon>
        <taxon>Chironominae</taxon>
        <taxon>Chironomus</taxon>
    </lineage>
</organism>
<reference evidence="7" key="2">
    <citation type="submission" date="2022-10" db="EMBL/GenBank/DDBJ databases">
        <authorList>
            <consortium name="ENA_rothamsted_submissions"/>
            <consortium name="culmorum"/>
            <person name="King R."/>
        </authorList>
    </citation>
    <scope>NUCLEOTIDE SEQUENCE</scope>
</reference>
<keyword evidence="8" id="KW-1185">Reference proteome</keyword>
<feature type="domain" description="Lipase" evidence="6">
    <location>
        <begin position="365"/>
        <end position="517"/>
    </location>
</feature>
<evidence type="ECO:0000256" key="3">
    <source>
        <dbReference type="ARBA" id="ARBA00022525"/>
    </source>
</evidence>